<feature type="region of interest" description="Disordered" evidence="1">
    <location>
        <begin position="22"/>
        <end position="268"/>
    </location>
</feature>
<sequence>MARFPGQHPIGRGYAHHHLRHRLRGSGHRRVLRGGGQPRRLRGRRRRQGRPAQRRRGAHLRARSGDPGDAQPRRRAAGVHHRRRARRAPRQLPVHRRGHAVRRGRLRGPAVRALRGPDHRRAHERAPGHRRQVHGAGGHRGPCARGGLHGARRARRGDRLRRGLQPGIPQGGRRGGGLHEARPGDRRHRRRRRRRAHARALRALQPQPRPPDRHGRALRGAHQVRRQRDAGRQDQLHERARQPRRPRRRGYRARARGHGLGPADRLPLHLSRGRLRRLVLPQGRARAGTHRLRRGLRAADAPGGGGRQRAPEELSVHPAA</sequence>
<gene>
    <name evidence="2" type="ORF">KBTEX_01541</name>
</gene>
<name>A0A5B8R9I1_9ZZZZ</name>
<feature type="compositionally biased region" description="Basic residues" evidence="1">
    <location>
        <begin position="185"/>
        <end position="200"/>
    </location>
</feature>
<feature type="compositionally biased region" description="Basic and acidic residues" evidence="1">
    <location>
        <begin position="226"/>
        <end position="241"/>
    </location>
</feature>
<feature type="compositionally biased region" description="Basic and acidic residues" evidence="1">
    <location>
        <begin position="115"/>
        <end position="127"/>
    </location>
</feature>
<dbReference type="AlphaFoldDB" id="A0A5B8R9I1"/>
<protein>
    <submittedName>
        <fullName evidence="2">Uncharacterized protein</fullName>
    </submittedName>
</protein>
<feature type="compositionally biased region" description="Basic residues" evidence="1">
    <location>
        <begin position="287"/>
        <end position="296"/>
    </location>
</feature>
<feature type="region of interest" description="Disordered" evidence="1">
    <location>
        <begin position="284"/>
        <end position="320"/>
    </location>
</feature>
<feature type="compositionally biased region" description="Basic residues" evidence="1">
    <location>
        <begin position="22"/>
        <end position="32"/>
    </location>
</feature>
<feature type="compositionally biased region" description="Basic residues" evidence="1">
    <location>
        <begin position="216"/>
        <end position="225"/>
    </location>
</feature>
<accession>A0A5B8R9I1</accession>
<feature type="compositionally biased region" description="Basic residues" evidence="1">
    <location>
        <begin position="73"/>
        <end position="106"/>
    </location>
</feature>
<evidence type="ECO:0000256" key="1">
    <source>
        <dbReference type="SAM" id="MobiDB-lite"/>
    </source>
</evidence>
<organism evidence="2">
    <name type="scientific">uncultured organism</name>
    <dbReference type="NCBI Taxonomy" id="155900"/>
    <lineage>
        <taxon>unclassified sequences</taxon>
        <taxon>environmental samples</taxon>
    </lineage>
</organism>
<feature type="compositionally biased region" description="Basic residues" evidence="1">
    <location>
        <begin position="39"/>
        <end position="62"/>
    </location>
</feature>
<feature type="compositionally biased region" description="Basic residues" evidence="1">
    <location>
        <begin position="150"/>
        <end position="159"/>
    </location>
</feature>
<evidence type="ECO:0000313" key="2">
    <source>
        <dbReference type="EMBL" id="QEA05221.1"/>
    </source>
</evidence>
<dbReference type="EMBL" id="MN079097">
    <property type="protein sequence ID" value="QEA05221.1"/>
    <property type="molecule type" value="Genomic_DNA"/>
</dbReference>
<reference evidence="2" key="1">
    <citation type="submission" date="2019-06" db="EMBL/GenBank/DDBJ databases">
        <authorList>
            <person name="Murdoch R.W."/>
            <person name="Fathepure B."/>
        </authorList>
    </citation>
    <scope>NUCLEOTIDE SEQUENCE</scope>
</reference>
<feature type="compositionally biased region" description="Basic residues" evidence="1">
    <location>
        <begin position="242"/>
        <end position="257"/>
    </location>
</feature>
<feature type="compositionally biased region" description="Basic and acidic residues" evidence="1">
    <location>
        <begin position="309"/>
        <end position="320"/>
    </location>
</feature>
<proteinExistence type="predicted"/>